<dbReference type="AlphaFoldDB" id="A0A377PX33"/>
<dbReference type="PIRSF" id="PIRSF002741">
    <property type="entry name" value="MppA"/>
    <property type="match status" value="1"/>
</dbReference>
<dbReference type="Proteomes" id="UP000255139">
    <property type="component" value="Unassembled WGS sequence"/>
</dbReference>
<keyword evidence="1" id="KW-0472">Membrane</keyword>
<dbReference type="GO" id="GO:0015675">
    <property type="term" value="P:nickel cation transport"/>
    <property type="evidence" value="ECO:0007669"/>
    <property type="project" value="InterPro"/>
</dbReference>
<dbReference type="InterPro" id="IPR011980">
    <property type="entry name" value="CntA-like"/>
</dbReference>
<dbReference type="EMBL" id="UGJE01000002">
    <property type="protein sequence ID" value="STQ87049.1"/>
    <property type="molecule type" value="Genomic_DNA"/>
</dbReference>
<dbReference type="InterPro" id="IPR039424">
    <property type="entry name" value="SBP_5"/>
</dbReference>
<name>A0A377PX33_9HELI</name>
<keyword evidence="1" id="KW-0812">Transmembrane</keyword>
<keyword evidence="1" id="KW-1133">Transmembrane helix</keyword>
<reference evidence="3 4" key="1">
    <citation type="submission" date="2018-06" db="EMBL/GenBank/DDBJ databases">
        <authorList>
            <consortium name="Pathogen Informatics"/>
            <person name="Doyle S."/>
        </authorList>
    </citation>
    <scope>NUCLEOTIDE SEQUENCE [LARGE SCALE GENOMIC DNA]</scope>
    <source>
        <strain evidence="3 4">NCTC12714</strain>
    </source>
</reference>
<dbReference type="InterPro" id="IPR000914">
    <property type="entry name" value="SBP_5_dom"/>
</dbReference>
<evidence type="ECO:0000259" key="2">
    <source>
        <dbReference type="Pfam" id="PF00496"/>
    </source>
</evidence>
<evidence type="ECO:0000256" key="1">
    <source>
        <dbReference type="SAM" id="Phobius"/>
    </source>
</evidence>
<dbReference type="PANTHER" id="PTHR30290:SF37">
    <property type="entry name" value="NICKEL-BINDING PERIPLASMIC PROTEIN"/>
    <property type="match status" value="1"/>
</dbReference>
<feature type="transmembrane region" description="Helical" evidence="1">
    <location>
        <begin position="21"/>
        <end position="48"/>
    </location>
</feature>
<keyword evidence="4" id="KW-1185">Reference proteome</keyword>
<dbReference type="PANTHER" id="PTHR30290">
    <property type="entry name" value="PERIPLASMIC BINDING COMPONENT OF ABC TRANSPORTER"/>
    <property type="match status" value="1"/>
</dbReference>
<sequence>MDLSPTFKAIFVNNTSISSFFIIRFMLCLSCFSRLLFMLVYLFILVFVPSFAKDLQSNMLKIAVSSNVGKLNPQGYAAQMYAQNMIYEGLVKIDSKGQIVPSLATSWSIDKTGKIYTFILRKNVRFSNKELFDANAVKKNFDSLLKNRARHSWSNLAMIIKEVKIIDSHQVQIILDKPYTPTLSELSLIRPYRFVAPSMIPDSLDLVKNEPLEPIGTGPYVFSKTDLGKGDTFIKNQDYWDLNANNGIYFDVIQTKIIVEPNSKIVALKTGEVDMIYGYDEVPIEIFKQMDKTKEFSIYQSPPVFTSSLVLNPANKYLENVLMRRAIALSINKDSIVKAVYENFQPKADFLFSPNMPNADISKDYPDAILSFDKDEAKAIIESLGYTLNKNGFYYKDNKQLSLSLLYIGNNPSQRSIAEILQYQLKNVGIFLKLIPTEQTIYHNKLRTGDFDICFHQTWGIPYEPLIMLNSMRYVGHVDYIAQKPLKEKAKIDKEIESVIMLPNDSITKPLHALLYDIYSTQIYIPLTYQTNKSIARKDIQGINMDMRAIGIPFREFYRKP</sequence>
<dbReference type="GO" id="GO:0020037">
    <property type="term" value="F:heme binding"/>
    <property type="evidence" value="ECO:0007669"/>
    <property type="project" value="InterPro"/>
</dbReference>
<organism evidence="3 4">
    <name type="scientific">Helicobacter muridarum</name>
    <dbReference type="NCBI Taxonomy" id="216"/>
    <lineage>
        <taxon>Bacteria</taxon>
        <taxon>Pseudomonadati</taxon>
        <taxon>Campylobacterota</taxon>
        <taxon>Epsilonproteobacteria</taxon>
        <taxon>Campylobacterales</taxon>
        <taxon>Helicobacteraceae</taxon>
        <taxon>Helicobacter</taxon>
    </lineage>
</organism>
<feature type="domain" description="Solute-binding protein family 5" evidence="2">
    <location>
        <begin position="98"/>
        <end position="474"/>
    </location>
</feature>
<accession>A0A377PX33</accession>
<protein>
    <submittedName>
        <fullName evidence="3">Nickel transport system periplasmic component NikA</fullName>
    </submittedName>
</protein>
<dbReference type="SUPFAM" id="SSF53850">
    <property type="entry name" value="Periplasmic binding protein-like II"/>
    <property type="match status" value="1"/>
</dbReference>
<dbReference type="GO" id="GO:1904680">
    <property type="term" value="F:peptide transmembrane transporter activity"/>
    <property type="evidence" value="ECO:0007669"/>
    <property type="project" value="TreeGrafter"/>
</dbReference>
<dbReference type="Gene3D" id="3.10.105.10">
    <property type="entry name" value="Dipeptide-binding Protein, Domain 3"/>
    <property type="match status" value="1"/>
</dbReference>
<evidence type="ECO:0000313" key="4">
    <source>
        <dbReference type="Proteomes" id="UP000255139"/>
    </source>
</evidence>
<evidence type="ECO:0000313" key="3">
    <source>
        <dbReference type="EMBL" id="STQ87049.1"/>
    </source>
</evidence>
<dbReference type="RefSeq" id="WP_236097214.1">
    <property type="nucleotide sequence ID" value="NZ_JRPD02000010.1"/>
</dbReference>
<dbReference type="NCBIfam" id="TIGR02294">
    <property type="entry name" value="nickel_nikA"/>
    <property type="match status" value="1"/>
</dbReference>
<dbReference type="InterPro" id="IPR030678">
    <property type="entry name" value="Peptide/Ni-bd"/>
</dbReference>
<dbReference type="GO" id="GO:0016151">
    <property type="term" value="F:nickel cation binding"/>
    <property type="evidence" value="ECO:0007669"/>
    <property type="project" value="InterPro"/>
</dbReference>
<dbReference type="GO" id="GO:0015833">
    <property type="term" value="P:peptide transport"/>
    <property type="evidence" value="ECO:0007669"/>
    <property type="project" value="TreeGrafter"/>
</dbReference>
<gene>
    <name evidence="3" type="primary">nikA_2</name>
    <name evidence="3" type="ORF">NCTC12714_01861</name>
</gene>
<dbReference type="Pfam" id="PF00496">
    <property type="entry name" value="SBP_bac_5"/>
    <property type="match status" value="1"/>
</dbReference>
<dbReference type="GO" id="GO:0030288">
    <property type="term" value="C:outer membrane-bounded periplasmic space"/>
    <property type="evidence" value="ECO:0007669"/>
    <property type="project" value="UniProtKB-ARBA"/>
</dbReference>
<dbReference type="GO" id="GO:0043190">
    <property type="term" value="C:ATP-binding cassette (ABC) transporter complex"/>
    <property type="evidence" value="ECO:0007669"/>
    <property type="project" value="InterPro"/>
</dbReference>
<dbReference type="Gene3D" id="3.40.190.10">
    <property type="entry name" value="Periplasmic binding protein-like II"/>
    <property type="match status" value="1"/>
</dbReference>
<proteinExistence type="predicted"/>
<dbReference type="CDD" id="cd08489">
    <property type="entry name" value="PBP2_NikA"/>
    <property type="match status" value="1"/>
</dbReference>